<protein>
    <submittedName>
        <fullName evidence="1">PAC2 family protein</fullName>
    </submittedName>
</protein>
<dbReference type="Gene3D" id="3.40.50.10900">
    <property type="entry name" value="PAC-like subunit"/>
    <property type="match status" value="1"/>
</dbReference>
<dbReference type="AlphaFoldDB" id="A0AAU2VB30"/>
<accession>A0AAU2VB30</accession>
<dbReference type="PIRSF" id="PIRSF028754">
    <property type="entry name" value="UCP028754"/>
    <property type="match status" value="1"/>
</dbReference>
<dbReference type="InterPro" id="IPR019151">
    <property type="entry name" value="Proteasome_assmbl_chaperone_2"/>
</dbReference>
<proteinExistence type="predicted"/>
<dbReference type="Gene3D" id="1.10.287.100">
    <property type="match status" value="1"/>
</dbReference>
<dbReference type="Pfam" id="PF09754">
    <property type="entry name" value="PAC2"/>
    <property type="match status" value="1"/>
</dbReference>
<gene>
    <name evidence="1" type="ORF">OG549_30630</name>
</gene>
<dbReference type="EMBL" id="CP108318">
    <property type="protein sequence ID" value="WTW64657.1"/>
    <property type="molecule type" value="Genomic_DNA"/>
</dbReference>
<dbReference type="InterPro" id="IPR008492">
    <property type="entry name" value="Rv2714-like"/>
</dbReference>
<evidence type="ECO:0000313" key="1">
    <source>
        <dbReference type="EMBL" id="WTW64657.1"/>
    </source>
</evidence>
<dbReference type="SUPFAM" id="SSF159659">
    <property type="entry name" value="Cgl1923-like"/>
    <property type="match status" value="1"/>
</dbReference>
<reference evidence="1" key="1">
    <citation type="submission" date="2022-10" db="EMBL/GenBank/DDBJ databases">
        <title>The complete genomes of actinobacterial strains from the NBC collection.</title>
        <authorList>
            <person name="Joergensen T.S."/>
            <person name="Alvarez Arevalo M."/>
            <person name="Sterndorff E.B."/>
            <person name="Faurdal D."/>
            <person name="Vuksanovic O."/>
            <person name="Mourched A.-S."/>
            <person name="Charusanti P."/>
            <person name="Shaw S."/>
            <person name="Blin K."/>
            <person name="Weber T."/>
        </authorList>
    </citation>
    <scope>NUCLEOTIDE SEQUENCE</scope>
    <source>
        <strain evidence="1">NBC_00003</strain>
    </source>
</reference>
<organism evidence="1">
    <name type="scientific">Streptomyces sp. NBC_00003</name>
    <dbReference type="NCBI Taxonomy" id="2903608"/>
    <lineage>
        <taxon>Bacteria</taxon>
        <taxon>Bacillati</taxon>
        <taxon>Actinomycetota</taxon>
        <taxon>Actinomycetes</taxon>
        <taxon>Kitasatosporales</taxon>
        <taxon>Streptomycetaceae</taxon>
        <taxon>Streptomyces</taxon>
    </lineage>
</organism>
<dbReference type="InterPro" id="IPR038389">
    <property type="entry name" value="PSMG2_sf"/>
</dbReference>
<name>A0AAU2VB30_9ACTN</name>
<sequence length="312" mass="34436">MLDPQGLYEWEPKGLAVVDMALAQESAGLVMLYHFDGYIDAGETGEQIVEKLLDTLPHQVVARFDHDRLVDYRARRPLLTFRRDRWTDFEVPALEVRLVQDATGAPFLLMSGPEPDVEWERFALAVRQIVERLGVRLSVNFHGIPMGVPHTRPVGLTPHGNRTDLMPGHRSPFDEAQVPGSAESLIEYRLMESGHDVLGVAAHVPHYVARSAYPDAALTALEAVTAATGLVLPSVAHGLRTEAQRTQTEIERQIGEGDEELVSLVQGLEHQYDAVAGAESRGNLVAEPADLPSAEELGREFERFLAEREGDA</sequence>